<sequence length="47" mass="5733">MLAFCHLQLRRYVVIELKRGDFKPEYAWKINFYCSVVDDQAYWCISL</sequence>
<name>A0AB39DAW5_9BURK</name>
<dbReference type="EMBL" id="CP158267">
    <property type="protein sequence ID" value="XDJ80078.1"/>
    <property type="molecule type" value="Genomic_DNA"/>
</dbReference>
<reference evidence="3" key="1">
    <citation type="submission" date="2024-05" db="EMBL/GenBank/DDBJ databases">
        <authorList>
            <person name="Luo Y.-C."/>
            <person name="Nicholds J."/>
            <person name="Mortimer T."/>
            <person name="Maboni G."/>
        </authorList>
    </citation>
    <scope>NUCLEOTIDE SEQUENCE</scope>
    <source>
        <strain evidence="5">141555</strain>
        <strain evidence="4">144863</strain>
        <strain evidence="3">151108</strain>
        <strain evidence="2">151836</strain>
    </source>
</reference>
<dbReference type="RefSeq" id="WP_368640419.1">
    <property type="nucleotide sequence ID" value="NZ_CP158254.1"/>
</dbReference>
<dbReference type="EMBL" id="CP158255">
    <property type="protein sequence ID" value="XDJ50986.1"/>
    <property type="molecule type" value="Genomic_DNA"/>
</dbReference>
<feature type="domain" description="YhcG PDDEXK nuclease" evidence="1">
    <location>
        <begin position="2"/>
        <end position="40"/>
    </location>
</feature>
<evidence type="ECO:0000313" key="4">
    <source>
        <dbReference type="EMBL" id="XDJ70290.1"/>
    </source>
</evidence>
<evidence type="ECO:0000313" key="5">
    <source>
        <dbReference type="EMBL" id="XDJ80078.1"/>
    </source>
</evidence>
<gene>
    <name evidence="4" type="ORF">ABRY94_05775</name>
    <name evidence="2" type="ORF">ABRZ04_04135</name>
    <name evidence="5" type="ORF">ABRZ07_00745</name>
    <name evidence="3" type="ORF">ABRZ09_03765</name>
</gene>
<evidence type="ECO:0000259" key="1">
    <source>
        <dbReference type="Pfam" id="PF06250"/>
    </source>
</evidence>
<protein>
    <submittedName>
        <fullName evidence="3">PDDEXK nuclease domain-containing protein</fullName>
    </submittedName>
</protein>
<dbReference type="EMBL" id="CP158254">
    <property type="protein sequence ID" value="XDJ48257.1"/>
    <property type="molecule type" value="Genomic_DNA"/>
</dbReference>
<organism evidence="3">
    <name type="scientific">Castellaniella ginsengisoli</name>
    <dbReference type="NCBI Taxonomy" id="546114"/>
    <lineage>
        <taxon>Bacteria</taxon>
        <taxon>Pseudomonadati</taxon>
        <taxon>Pseudomonadota</taxon>
        <taxon>Betaproteobacteria</taxon>
        <taxon>Burkholderiales</taxon>
        <taxon>Alcaligenaceae</taxon>
        <taxon>Castellaniella</taxon>
    </lineage>
</organism>
<accession>A0AB39DAW5</accession>
<dbReference type="InterPro" id="IPR009362">
    <property type="entry name" value="YhcG_C"/>
</dbReference>
<evidence type="ECO:0000313" key="3">
    <source>
        <dbReference type="EMBL" id="XDJ50986.1"/>
    </source>
</evidence>
<dbReference type="Pfam" id="PF06250">
    <property type="entry name" value="YhcG_C"/>
    <property type="match status" value="1"/>
</dbReference>
<dbReference type="EMBL" id="CP158262">
    <property type="protein sequence ID" value="XDJ70290.1"/>
    <property type="molecule type" value="Genomic_DNA"/>
</dbReference>
<proteinExistence type="predicted"/>
<evidence type="ECO:0000313" key="2">
    <source>
        <dbReference type="EMBL" id="XDJ48257.1"/>
    </source>
</evidence>
<dbReference type="AlphaFoldDB" id="A0AB39DAW5"/>